<keyword evidence="4" id="KW-1185">Reference proteome</keyword>
<reference evidence="2" key="1">
    <citation type="submission" date="2022-10" db="EMBL/GenBank/DDBJ databases">
        <authorList>
            <person name="Chen Y."/>
            <person name="Dougan E. K."/>
            <person name="Chan C."/>
            <person name="Rhodes N."/>
            <person name="Thang M."/>
        </authorList>
    </citation>
    <scope>NUCLEOTIDE SEQUENCE</scope>
</reference>
<name>A0A9P1D6E9_9DINO</name>
<proteinExistence type="predicted"/>
<gene>
    <name evidence="2" type="ORF">C1SCF055_LOCUS29279</name>
</gene>
<organism evidence="2">
    <name type="scientific">Cladocopium goreaui</name>
    <dbReference type="NCBI Taxonomy" id="2562237"/>
    <lineage>
        <taxon>Eukaryota</taxon>
        <taxon>Sar</taxon>
        <taxon>Alveolata</taxon>
        <taxon>Dinophyceae</taxon>
        <taxon>Suessiales</taxon>
        <taxon>Symbiodiniaceae</taxon>
        <taxon>Cladocopium</taxon>
    </lineage>
</organism>
<feature type="region of interest" description="Disordered" evidence="1">
    <location>
        <begin position="306"/>
        <end position="356"/>
    </location>
</feature>
<sequence length="426" mass="47812">MDGTLGVAPHAYDAKFASWLVSQYFAATILRRLRGGPWKRRAVRVLVSYAHENGSCCEQGIVHRAYHVLEEYTVLLRDGSKEEVKTDRWNNRKPAKKKDENSEYHNIEFRYFKPHELTVLSGLRPNDLVEAHFAVKTKDETQTSLVKSRRTEPAIVVNTTTTSIAVNFTSDHIVSILPRDFVARKPKAPKARWIPPTTPVLLDEQGPSPIGSEPAGKQGIRPGVIARAEFFGGNGSKGTAPEFASAMNLFFVRRRAEASKEGVHLSFPMLRQAWSELGDEERSIYQEEVKNHAKGSAFDAKQRLLQQQAQQELRKAEVKRTPSRYSPRSKRPKSSLATSSPLPTPRFPPQRRPGPEALSEALNALRKVAKSDENLPPPADLRCVAQRLLGPRLSFDWTSDEERELEVVPDKAGCWAHGGGWKWGLI</sequence>
<reference evidence="3" key="2">
    <citation type="submission" date="2024-04" db="EMBL/GenBank/DDBJ databases">
        <authorList>
            <person name="Chen Y."/>
            <person name="Shah S."/>
            <person name="Dougan E. K."/>
            <person name="Thang M."/>
            <person name="Chan C."/>
        </authorList>
    </citation>
    <scope>NUCLEOTIDE SEQUENCE [LARGE SCALE GENOMIC DNA]</scope>
</reference>
<comment type="caution">
    <text evidence="2">The sequence shown here is derived from an EMBL/GenBank/DDBJ whole genome shotgun (WGS) entry which is preliminary data.</text>
</comment>
<dbReference type="EMBL" id="CAMXCT020003261">
    <property type="protein sequence ID" value="CAL1156782.1"/>
    <property type="molecule type" value="Genomic_DNA"/>
</dbReference>
<dbReference type="CDD" id="cd00084">
    <property type="entry name" value="HMG-box_SF"/>
    <property type="match status" value="1"/>
</dbReference>
<feature type="region of interest" description="Disordered" evidence="1">
    <location>
        <begin position="194"/>
        <end position="219"/>
    </location>
</feature>
<dbReference type="EMBL" id="CAMXCT010003261">
    <property type="protein sequence ID" value="CAI4003407.1"/>
    <property type="molecule type" value="Genomic_DNA"/>
</dbReference>
<dbReference type="AlphaFoldDB" id="A0A9P1D6E9"/>
<dbReference type="OrthoDB" id="435349at2759"/>
<dbReference type="EMBL" id="CAMXCT030003261">
    <property type="protein sequence ID" value="CAL4790719.1"/>
    <property type="molecule type" value="Genomic_DNA"/>
</dbReference>
<evidence type="ECO:0000256" key="1">
    <source>
        <dbReference type="SAM" id="MobiDB-lite"/>
    </source>
</evidence>
<evidence type="ECO:0000313" key="4">
    <source>
        <dbReference type="Proteomes" id="UP001152797"/>
    </source>
</evidence>
<feature type="compositionally biased region" description="Pro residues" evidence="1">
    <location>
        <begin position="342"/>
        <end position="352"/>
    </location>
</feature>
<dbReference type="Proteomes" id="UP001152797">
    <property type="component" value="Unassembled WGS sequence"/>
</dbReference>
<accession>A0A9P1D6E9</accession>
<protein>
    <submittedName>
        <fullName evidence="2">Uncharacterized protein</fullName>
    </submittedName>
</protein>
<evidence type="ECO:0000313" key="2">
    <source>
        <dbReference type="EMBL" id="CAI4003407.1"/>
    </source>
</evidence>
<evidence type="ECO:0000313" key="3">
    <source>
        <dbReference type="EMBL" id="CAL1156782.1"/>
    </source>
</evidence>